<dbReference type="EMBL" id="CAUYUJ010016149">
    <property type="protein sequence ID" value="CAK0862320.1"/>
    <property type="molecule type" value="Genomic_DNA"/>
</dbReference>
<comment type="caution">
    <text evidence="2">The sequence shown here is derived from an EMBL/GenBank/DDBJ whole genome shotgun (WGS) entry which is preliminary data.</text>
</comment>
<dbReference type="Proteomes" id="UP001189429">
    <property type="component" value="Unassembled WGS sequence"/>
</dbReference>
<gene>
    <name evidence="2" type="ORF">PCOR1329_LOCUS50768</name>
</gene>
<feature type="region of interest" description="Disordered" evidence="1">
    <location>
        <begin position="92"/>
        <end position="113"/>
    </location>
</feature>
<protein>
    <submittedName>
        <fullName evidence="2">Uncharacterized protein</fullName>
    </submittedName>
</protein>
<feature type="region of interest" description="Disordered" evidence="1">
    <location>
        <begin position="152"/>
        <end position="185"/>
    </location>
</feature>
<reference evidence="2" key="1">
    <citation type="submission" date="2023-10" db="EMBL/GenBank/DDBJ databases">
        <authorList>
            <person name="Chen Y."/>
            <person name="Shah S."/>
            <person name="Dougan E. K."/>
            <person name="Thang M."/>
            <person name="Chan C."/>
        </authorList>
    </citation>
    <scope>NUCLEOTIDE SEQUENCE [LARGE SCALE GENOMIC DNA]</scope>
</reference>
<feature type="compositionally biased region" description="Basic residues" evidence="1">
    <location>
        <begin position="97"/>
        <end position="106"/>
    </location>
</feature>
<keyword evidence="3" id="KW-1185">Reference proteome</keyword>
<proteinExistence type="predicted"/>
<evidence type="ECO:0000313" key="3">
    <source>
        <dbReference type="Proteomes" id="UP001189429"/>
    </source>
</evidence>
<accession>A0ABN9UQS4</accession>
<evidence type="ECO:0000256" key="1">
    <source>
        <dbReference type="SAM" id="MobiDB-lite"/>
    </source>
</evidence>
<sequence>MFCYSWYEPCQDIMDPYSAWSRDWEAKLNQDDLFTTRVRFARVDCATDKELCNAQDGCRGVPAHQAVLRRRCRRQVDGRPAERCGTSGQVAHQAARGARRARGRRAARGEVQPDPSLVARERGINALLVLGVSALVFRAVCLDAELWKGPTTAPPAAAQDDGHSAPPAGPRGLPAEWARRGSVEL</sequence>
<organism evidence="2 3">
    <name type="scientific">Prorocentrum cordatum</name>
    <dbReference type="NCBI Taxonomy" id="2364126"/>
    <lineage>
        <taxon>Eukaryota</taxon>
        <taxon>Sar</taxon>
        <taxon>Alveolata</taxon>
        <taxon>Dinophyceae</taxon>
        <taxon>Prorocentrales</taxon>
        <taxon>Prorocentraceae</taxon>
        <taxon>Prorocentrum</taxon>
    </lineage>
</organism>
<evidence type="ECO:0000313" key="2">
    <source>
        <dbReference type="EMBL" id="CAK0862320.1"/>
    </source>
</evidence>
<name>A0ABN9UQS4_9DINO</name>